<dbReference type="InterPro" id="IPR027417">
    <property type="entry name" value="P-loop_NTPase"/>
</dbReference>
<protein>
    <submittedName>
        <fullName evidence="1">Uncharacterized protein</fullName>
    </submittedName>
</protein>
<dbReference type="EMBL" id="NBSK02000009">
    <property type="protein sequence ID" value="KAJ0187375.1"/>
    <property type="molecule type" value="Genomic_DNA"/>
</dbReference>
<reference evidence="1 2" key="1">
    <citation type="journal article" date="2017" name="Nat. Commun.">
        <title>Genome assembly with in vitro proximity ligation data and whole-genome triplication in lettuce.</title>
        <authorList>
            <person name="Reyes-Chin-Wo S."/>
            <person name="Wang Z."/>
            <person name="Yang X."/>
            <person name="Kozik A."/>
            <person name="Arikit S."/>
            <person name="Song C."/>
            <person name="Xia L."/>
            <person name="Froenicke L."/>
            <person name="Lavelle D.O."/>
            <person name="Truco M.J."/>
            <person name="Xia R."/>
            <person name="Zhu S."/>
            <person name="Xu C."/>
            <person name="Xu H."/>
            <person name="Xu X."/>
            <person name="Cox K."/>
            <person name="Korf I."/>
            <person name="Meyers B.C."/>
            <person name="Michelmore R.W."/>
        </authorList>
    </citation>
    <scope>NUCLEOTIDE SEQUENCE [LARGE SCALE GENOMIC DNA]</scope>
    <source>
        <strain evidence="2">cv. Salinas</strain>
        <tissue evidence="1">Seedlings</tissue>
    </source>
</reference>
<sequence length="87" mass="9626">MFAGPHGSRKDEYSLCHLATWDMLRATIVAKIPFGQLVSDDLVVGIINKAIDKPSSQKGFILYGFSRIVVQAEKGISLATKLYSFKH</sequence>
<proteinExistence type="predicted"/>
<dbReference type="AlphaFoldDB" id="A0A9R1WR91"/>
<comment type="caution">
    <text evidence="1">The sequence shown here is derived from an EMBL/GenBank/DDBJ whole genome shotgun (WGS) entry which is preliminary data.</text>
</comment>
<dbReference type="Gene3D" id="3.40.50.300">
    <property type="entry name" value="P-loop containing nucleotide triphosphate hydrolases"/>
    <property type="match status" value="1"/>
</dbReference>
<dbReference type="Proteomes" id="UP000235145">
    <property type="component" value="Unassembled WGS sequence"/>
</dbReference>
<dbReference type="Pfam" id="PF00406">
    <property type="entry name" value="ADK"/>
    <property type="match status" value="1"/>
</dbReference>
<evidence type="ECO:0000313" key="2">
    <source>
        <dbReference type="Proteomes" id="UP000235145"/>
    </source>
</evidence>
<keyword evidence="2" id="KW-1185">Reference proteome</keyword>
<name>A0A9R1WR91_LACSA</name>
<gene>
    <name evidence="1" type="ORF">LSAT_V11C900492500</name>
</gene>
<organism evidence="1 2">
    <name type="scientific">Lactuca sativa</name>
    <name type="common">Garden lettuce</name>
    <dbReference type="NCBI Taxonomy" id="4236"/>
    <lineage>
        <taxon>Eukaryota</taxon>
        <taxon>Viridiplantae</taxon>
        <taxon>Streptophyta</taxon>
        <taxon>Embryophyta</taxon>
        <taxon>Tracheophyta</taxon>
        <taxon>Spermatophyta</taxon>
        <taxon>Magnoliopsida</taxon>
        <taxon>eudicotyledons</taxon>
        <taxon>Gunneridae</taxon>
        <taxon>Pentapetalae</taxon>
        <taxon>asterids</taxon>
        <taxon>campanulids</taxon>
        <taxon>Asterales</taxon>
        <taxon>Asteraceae</taxon>
        <taxon>Cichorioideae</taxon>
        <taxon>Cichorieae</taxon>
        <taxon>Lactucinae</taxon>
        <taxon>Lactuca</taxon>
    </lineage>
</organism>
<accession>A0A9R1WR91</accession>
<evidence type="ECO:0000313" key="1">
    <source>
        <dbReference type="EMBL" id="KAJ0187375.1"/>
    </source>
</evidence>